<dbReference type="GO" id="GO:0019748">
    <property type="term" value="P:secondary metabolic process"/>
    <property type="evidence" value="ECO:0007669"/>
    <property type="project" value="TreeGrafter"/>
</dbReference>
<keyword evidence="1 3" id="KW-0210">Decarboxylase</keyword>
<evidence type="ECO:0000256" key="2">
    <source>
        <dbReference type="ARBA" id="ARBA00023239"/>
    </source>
</evidence>
<dbReference type="PANTHER" id="PTHR21240:SF28">
    <property type="entry name" value="ISO-OROTATE DECARBOXYLASE (EUROFUNG)"/>
    <property type="match status" value="1"/>
</dbReference>
<organism evidence="5 6">
    <name type="scientific">Bionectria ochroleuca</name>
    <name type="common">Gliocladium roseum</name>
    <dbReference type="NCBI Taxonomy" id="29856"/>
    <lineage>
        <taxon>Eukaryota</taxon>
        <taxon>Fungi</taxon>
        <taxon>Dikarya</taxon>
        <taxon>Ascomycota</taxon>
        <taxon>Pezizomycotina</taxon>
        <taxon>Sordariomycetes</taxon>
        <taxon>Hypocreomycetidae</taxon>
        <taxon>Hypocreales</taxon>
        <taxon>Bionectriaceae</taxon>
        <taxon>Clonostachys</taxon>
    </lineage>
</organism>
<evidence type="ECO:0000256" key="1">
    <source>
        <dbReference type="ARBA" id="ARBA00022793"/>
    </source>
</evidence>
<evidence type="ECO:0000313" key="6">
    <source>
        <dbReference type="Proteomes" id="UP000616885"/>
    </source>
</evidence>
<evidence type="ECO:0000259" key="4">
    <source>
        <dbReference type="Pfam" id="PF04909"/>
    </source>
</evidence>
<gene>
    <name evidence="5" type="ORF">IM811_013052</name>
</gene>
<sequence length="318" mass="34641">MGVNGWVDIHGHFSPPMSEEARQSFFDLANKNCFLLSEPWKWTYQDTLSYMDKANIKFQFLSNIPGSYDALKASNDYGASIVTQHPSRFGLLAAIPTENPGNALSEIARARGSLKADGYAVTCCYDGTYLSDPKLDPVWEELNRLQAVVFIHPNAVAPPTLGRPQPLIEVAFETCRTLVSMLYGGHFARYPDIKFIVAHCGGTLPVLASRLQLLGCASWVPNPRGLTPDEIKTQLSSLYLDTAASCPSGLGPALEMTSPSHIEYGADCGVACSTEETMEANKAALLNYERLSKAEIDAIGTNVLSLFPRVAARLNDSM</sequence>
<dbReference type="Gene3D" id="3.20.20.140">
    <property type="entry name" value="Metal-dependent hydrolases"/>
    <property type="match status" value="1"/>
</dbReference>
<dbReference type="GO" id="GO:0016831">
    <property type="term" value="F:carboxy-lyase activity"/>
    <property type="evidence" value="ECO:0007669"/>
    <property type="project" value="UniProtKB-KW"/>
</dbReference>
<comment type="similarity">
    <text evidence="3">Belongs to the metallo-dependent hydrolases superfamily.</text>
</comment>
<dbReference type="InterPro" id="IPR006680">
    <property type="entry name" value="Amidohydro-rel"/>
</dbReference>
<dbReference type="Proteomes" id="UP000616885">
    <property type="component" value="Unassembled WGS sequence"/>
</dbReference>
<dbReference type="Pfam" id="PF04909">
    <property type="entry name" value="Amidohydro_2"/>
    <property type="match status" value="1"/>
</dbReference>
<evidence type="ECO:0000313" key="5">
    <source>
        <dbReference type="EMBL" id="KAF9754294.1"/>
    </source>
</evidence>
<dbReference type="GO" id="GO:0016787">
    <property type="term" value="F:hydrolase activity"/>
    <property type="evidence" value="ECO:0007669"/>
    <property type="project" value="InterPro"/>
</dbReference>
<protein>
    <recommendedName>
        <fullName evidence="4">Amidohydrolase-related domain-containing protein</fullName>
    </recommendedName>
</protein>
<accession>A0A8H7TRN9</accession>
<reference evidence="5" key="1">
    <citation type="submission" date="2020-10" db="EMBL/GenBank/DDBJ databases">
        <title>High-Quality Genome Resource of Clonostachys rosea strain S41 by Oxford Nanopore Long-Read Sequencing.</title>
        <authorList>
            <person name="Wang H."/>
        </authorList>
    </citation>
    <scope>NUCLEOTIDE SEQUENCE</scope>
    <source>
        <strain evidence="5">S41</strain>
    </source>
</reference>
<dbReference type="SUPFAM" id="SSF51556">
    <property type="entry name" value="Metallo-dependent hydrolases"/>
    <property type="match status" value="1"/>
</dbReference>
<proteinExistence type="inferred from homology"/>
<dbReference type="PANTHER" id="PTHR21240">
    <property type="entry name" value="2-AMINO-3-CARBOXYLMUCONATE-6-SEMIALDEHYDE DECARBOXYLASE"/>
    <property type="match status" value="1"/>
</dbReference>
<dbReference type="GO" id="GO:0005737">
    <property type="term" value="C:cytoplasm"/>
    <property type="evidence" value="ECO:0007669"/>
    <property type="project" value="TreeGrafter"/>
</dbReference>
<evidence type="ECO:0000256" key="3">
    <source>
        <dbReference type="RuleBase" id="RU366045"/>
    </source>
</evidence>
<dbReference type="EMBL" id="JADCTT010000004">
    <property type="protein sequence ID" value="KAF9754294.1"/>
    <property type="molecule type" value="Genomic_DNA"/>
</dbReference>
<feature type="domain" description="Amidohydrolase-related" evidence="4">
    <location>
        <begin position="72"/>
        <end position="299"/>
    </location>
</feature>
<dbReference type="InterPro" id="IPR032465">
    <property type="entry name" value="ACMSD"/>
</dbReference>
<dbReference type="InterPro" id="IPR032466">
    <property type="entry name" value="Metal_Hydrolase"/>
</dbReference>
<dbReference type="AlphaFoldDB" id="A0A8H7TRN9"/>
<comment type="caution">
    <text evidence="5">The sequence shown here is derived from an EMBL/GenBank/DDBJ whole genome shotgun (WGS) entry which is preliminary data.</text>
</comment>
<keyword evidence="2 3" id="KW-0456">Lyase</keyword>
<name>A0A8H7TRN9_BIOOC</name>